<dbReference type="GO" id="GO:0010181">
    <property type="term" value="F:FMN binding"/>
    <property type="evidence" value="ECO:0007669"/>
    <property type="project" value="InterPro"/>
</dbReference>
<evidence type="ECO:0000256" key="1">
    <source>
        <dbReference type="ARBA" id="ARBA00008898"/>
    </source>
</evidence>
<dbReference type="PANTHER" id="PTHR30466">
    <property type="entry name" value="FLAVIN REDUCTASE"/>
    <property type="match status" value="1"/>
</dbReference>
<organism evidence="4 5">
    <name type="scientific">Streptomyces corchorusii</name>
    <name type="common">Streptomyces chibaensis</name>
    <dbReference type="NCBI Taxonomy" id="1903"/>
    <lineage>
        <taxon>Bacteria</taxon>
        <taxon>Bacillati</taxon>
        <taxon>Actinomycetota</taxon>
        <taxon>Actinomycetes</taxon>
        <taxon>Kitasatosporales</taxon>
        <taxon>Streptomycetaceae</taxon>
        <taxon>Streptomyces</taxon>
    </lineage>
</organism>
<dbReference type="Proteomes" id="UP000053398">
    <property type="component" value="Unassembled WGS sequence"/>
</dbReference>
<dbReference type="SMART" id="SM00903">
    <property type="entry name" value="Flavin_Reduct"/>
    <property type="match status" value="1"/>
</dbReference>
<dbReference type="InterPro" id="IPR012349">
    <property type="entry name" value="Split_barrel_FMN-bd"/>
</dbReference>
<dbReference type="GO" id="GO:0042602">
    <property type="term" value="F:riboflavin reductase (NADPH) activity"/>
    <property type="evidence" value="ECO:0007669"/>
    <property type="project" value="TreeGrafter"/>
</dbReference>
<dbReference type="Gene3D" id="2.30.110.10">
    <property type="entry name" value="Electron Transport, Fmn-binding Protein, Chain A"/>
    <property type="match status" value="1"/>
</dbReference>
<name>A0A124HPJ4_STRCK</name>
<proteinExistence type="inferred from homology"/>
<evidence type="ECO:0000313" key="4">
    <source>
        <dbReference type="EMBL" id="KUN32413.1"/>
    </source>
</evidence>
<sequence>MPSSTDSVSRVSSVSGVRQVSPAGQAGQVSHEEFRATLGRFTTGVVAVTAVRAGDAAPVGLAVNSFTSVSLDPALVLFCIARTSTSWPRVRAAERFCVNILGADQRELSSRLATSGADKFRGVRWSATPAGTPVLDGAIGWLECSVEAEYPAGDHDVVIARVHRLSSREDGAPLVFYRGSYERLAA</sequence>
<feature type="domain" description="Flavin reductase like" evidence="3">
    <location>
        <begin position="38"/>
        <end position="183"/>
    </location>
</feature>
<dbReference type="InterPro" id="IPR050268">
    <property type="entry name" value="NADH-dep_flavin_reductase"/>
</dbReference>
<dbReference type="Pfam" id="PF01613">
    <property type="entry name" value="Flavin_Reduct"/>
    <property type="match status" value="1"/>
</dbReference>
<dbReference type="RefSeq" id="WP_014672590.1">
    <property type="nucleotide sequence ID" value="NZ_KQ948351.1"/>
</dbReference>
<dbReference type="EMBL" id="LMWP01000002">
    <property type="protein sequence ID" value="KUN32413.1"/>
    <property type="molecule type" value="Genomic_DNA"/>
</dbReference>
<evidence type="ECO:0000256" key="2">
    <source>
        <dbReference type="ARBA" id="ARBA00023002"/>
    </source>
</evidence>
<evidence type="ECO:0000259" key="3">
    <source>
        <dbReference type="SMART" id="SM00903"/>
    </source>
</evidence>
<gene>
    <name evidence="4" type="ORF">AQJ11_02470</name>
</gene>
<keyword evidence="5" id="KW-1185">Reference proteome</keyword>
<dbReference type="PANTHER" id="PTHR30466:SF11">
    <property type="entry name" value="FLAVIN-DEPENDENT MONOOXYGENASE, REDUCTASE SUBUNIT HSAB"/>
    <property type="match status" value="1"/>
</dbReference>
<protein>
    <submittedName>
        <fullName evidence="4">Flavin oxidoreductase</fullName>
    </submittedName>
</protein>
<dbReference type="InterPro" id="IPR002563">
    <property type="entry name" value="Flavin_Rdtase-like_dom"/>
</dbReference>
<reference evidence="4 5" key="1">
    <citation type="submission" date="2015-10" db="EMBL/GenBank/DDBJ databases">
        <title>Draft genome sequence of Streptomyces corchorusii DSM 40340, type strain for the species Streptomyces corchorusii.</title>
        <authorList>
            <person name="Ruckert C."/>
            <person name="Winkler A."/>
            <person name="Kalinowski J."/>
            <person name="Kampfer P."/>
            <person name="Glaeser S."/>
        </authorList>
    </citation>
    <scope>NUCLEOTIDE SEQUENCE [LARGE SCALE GENOMIC DNA]</scope>
    <source>
        <strain evidence="4 5">DSM 40340</strain>
    </source>
</reference>
<comment type="caution">
    <text evidence="4">The sequence shown here is derived from an EMBL/GenBank/DDBJ whole genome shotgun (WGS) entry which is preliminary data.</text>
</comment>
<evidence type="ECO:0000313" key="5">
    <source>
        <dbReference type="Proteomes" id="UP000053398"/>
    </source>
</evidence>
<dbReference type="AlphaFoldDB" id="A0A124HPJ4"/>
<comment type="similarity">
    <text evidence="1">Belongs to the non-flavoprotein flavin reductase family.</text>
</comment>
<keyword evidence="2" id="KW-0560">Oxidoreductase</keyword>
<dbReference type="SUPFAM" id="SSF50475">
    <property type="entry name" value="FMN-binding split barrel"/>
    <property type="match status" value="1"/>
</dbReference>
<accession>A0A124HPJ4</accession>